<dbReference type="PANTHER" id="PTHR33112:SF12">
    <property type="entry name" value="HETEROKARYON INCOMPATIBILITY DOMAIN-CONTAINING PROTEIN"/>
    <property type="match status" value="1"/>
</dbReference>
<dbReference type="PANTHER" id="PTHR33112">
    <property type="entry name" value="DOMAIN PROTEIN, PUTATIVE-RELATED"/>
    <property type="match status" value="1"/>
</dbReference>
<feature type="domain" description="Heterokaryon incompatibility" evidence="1">
    <location>
        <begin position="178"/>
        <end position="333"/>
    </location>
</feature>
<evidence type="ECO:0000313" key="3">
    <source>
        <dbReference type="Proteomes" id="UP000696573"/>
    </source>
</evidence>
<evidence type="ECO:0000259" key="1">
    <source>
        <dbReference type="Pfam" id="PF06985"/>
    </source>
</evidence>
<protein>
    <recommendedName>
        <fullName evidence="1">Heterokaryon incompatibility domain-containing protein</fullName>
    </recommendedName>
</protein>
<accession>A0A9N9YPH9</accession>
<sequence length="737" mass="82440">MTKSNCSICDEIARVVRSPTVQLTRVSLGSGKTVLDPLTDCTIHQKLITSALSLDSLPDSVSRLELIEDIRDIRILKIPHNGAAVLVTDLWSPDRQPIRAAFYLSKAPDDPEDLVGGRIIDPEWIDSGLPSLWKESCARLHGEPCSSFSIPSLSSMKPALVVDVYEQCIVENSGDYSYVALSYVWGGQQGLLATKANIAILHRPNSLAEPTSGDSLPKTIRDALGIVKLLGERYLWVDTLCIVQDGESQKQEELSKMGGIYANSSVTILAIQGDHADSGLRGFNGVSEPRSLLQVVHYLADGTKILQVPADGRFHDVECLDPVWSTRAWTYQENIFSRRKLIFDGDSLRWECMEDVWREHIDGTIQLHNVFGGVVACRSMLRASMLEFSEFQVVLKEYNSREFSYPEDAAGAFIGISHGISAAVGGELITGLPSACFDVCLLWSPQTRVFRRFPRDPDKARSLPSWSWVGWSGAVSINTGSASHFLKKGPSKIYRVANSVILTPLVTWKYHERPDMPGIPIEPGILRHRESWLNNELNLGSEWTVHEISESPELECDLENLNYTPVSFFKNAKHPEYEFRYPIPIPEPGSKSSVINPPFISCSTRRVYLFPGERIHKFYGKAPIFSLRDESGRWAGALEPLVRMSASVDRMEMMEDEALEVVEVARGCCPNTTATKTGVEELGHPESPGAADDGWYHFYWVMWIEWERGIAYRRGIGRVCSKIWEMQSREDVDLMLG</sequence>
<proteinExistence type="predicted"/>
<organism evidence="2 3">
    <name type="scientific">Clonostachys rhizophaga</name>
    <dbReference type="NCBI Taxonomy" id="160324"/>
    <lineage>
        <taxon>Eukaryota</taxon>
        <taxon>Fungi</taxon>
        <taxon>Dikarya</taxon>
        <taxon>Ascomycota</taxon>
        <taxon>Pezizomycotina</taxon>
        <taxon>Sordariomycetes</taxon>
        <taxon>Hypocreomycetidae</taxon>
        <taxon>Hypocreales</taxon>
        <taxon>Bionectriaceae</taxon>
        <taxon>Clonostachys</taxon>
    </lineage>
</organism>
<dbReference type="InterPro" id="IPR010730">
    <property type="entry name" value="HET"/>
</dbReference>
<dbReference type="Proteomes" id="UP000696573">
    <property type="component" value="Unassembled WGS sequence"/>
</dbReference>
<dbReference type="AlphaFoldDB" id="A0A9N9YPH9"/>
<dbReference type="EMBL" id="CABFNQ020000717">
    <property type="protein sequence ID" value="CAH0025932.1"/>
    <property type="molecule type" value="Genomic_DNA"/>
</dbReference>
<reference evidence="2" key="1">
    <citation type="submission" date="2021-10" db="EMBL/GenBank/DDBJ databases">
        <authorList>
            <person name="Piombo E."/>
        </authorList>
    </citation>
    <scope>NUCLEOTIDE SEQUENCE</scope>
</reference>
<comment type="caution">
    <text evidence="2">The sequence shown here is derived from an EMBL/GenBank/DDBJ whole genome shotgun (WGS) entry which is preliminary data.</text>
</comment>
<keyword evidence="3" id="KW-1185">Reference proteome</keyword>
<evidence type="ECO:0000313" key="2">
    <source>
        <dbReference type="EMBL" id="CAH0025932.1"/>
    </source>
</evidence>
<dbReference type="Pfam" id="PF06985">
    <property type="entry name" value="HET"/>
    <property type="match status" value="1"/>
</dbReference>
<gene>
    <name evidence="2" type="ORF">CRHIZ90672A_00009452</name>
</gene>
<name>A0A9N9YPH9_9HYPO</name>
<dbReference type="OrthoDB" id="5135333at2759"/>